<protein>
    <submittedName>
        <fullName evidence="2">Uncharacterized protein</fullName>
    </submittedName>
</protein>
<sequence length="112" mass="12855">MLSCIISLIHLLVIIWALSAPFVKCLRPSYVLLMPFIMIHWILLDDTCILTIIENNLRGCAKEETFMHRLVGGIYNLPEGILGKLIWIYVIVTWVYAVSKTSWGDIKKSLLH</sequence>
<organism evidence="2 3">
    <name type="scientific">Paramecium bursaria Chlorella virus 1</name>
    <name type="common">PBCV-1</name>
    <dbReference type="NCBI Taxonomy" id="10506"/>
    <lineage>
        <taxon>Viruses</taxon>
        <taxon>Varidnaviria</taxon>
        <taxon>Bamfordvirae</taxon>
        <taxon>Nucleocytoviricota</taxon>
        <taxon>Megaviricetes</taxon>
        <taxon>Algavirales</taxon>
        <taxon>Phycodnaviridae</taxon>
        <taxon>Chlorovirus</taxon>
        <taxon>Chlorovirus vanettense</taxon>
    </lineage>
</organism>
<reference evidence="2 3" key="3">
    <citation type="journal article" date="1996" name="Virology">
        <title>Analysis of 94 kb of the chlorella virus PBCV-1 330-kb genome: map positions 88 to 182.</title>
        <authorList>
            <person name="Lu Z."/>
            <person name="Li Y."/>
            <person name="Que Q."/>
            <person name="Kutish G.F."/>
            <person name="Rock D.L."/>
            <person name="Van Etten J.L."/>
        </authorList>
    </citation>
    <scope>NUCLEOTIDE SEQUENCE [LARGE SCALE GENOMIC DNA]</scope>
</reference>
<dbReference type="GeneID" id="918085"/>
<keyword evidence="3" id="KW-1185">Reference proteome</keyword>
<dbReference type="OrthoDB" id="14421at10239"/>
<keyword evidence="1" id="KW-0472">Membrane</keyword>
<reference evidence="2 3" key="2">
    <citation type="journal article" date="1995" name="Virology">
        <title>Analysis of 43 kb of the Chlorella virus PBCV-1 330-kb genome: map positions 45 to 88.</title>
        <authorList>
            <person name="Li Y."/>
            <person name="Lu Z."/>
            <person name="Burbank D.E."/>
            <person name="Kutish G.F."/>
            <person name="Rock D.L."/>
            <person name="Van Etten J.L."/>
        </authorList>
    </citation>
    <scope>NUCLEOTIDE SEQUENCE [LARGE SCALE GENOMIC DNA]</scope>
</reference>
<organismHost>
    <name type="scientific">Chlorella</name>
    <dbReference type="NCBI Taxonomy" id="3071"/>
</organismHost>
<keyword evidence="1" id="KW-1133">Transmembrane helix</keyword>
<dbReference type="PIR" id="T17942">
    <property type="entry name" value="T17942"/>
</dbReference>
<feature type="transmembrane region" description="Helical" evidence="1">
    <location>
        <begin position="74"/>
        <end position="97"/>
    </location>
</feature>
<feature type="transmembrane region" description="Helical" evidence="1">
    <location>
        <begin position="29"/>
        <end position="53"/>
    </location>
</feature>
<reference evidence="2 3" key="5">
    <citation type="journal article" date="1997" name="Virology">
        <title>Analysis of 74 kb of DNA located at the right end of the 330-kb chlorella virus PBCV-1 genome.</title>
        <authorList>
            <person name="Li Y."/>
            <person name="Lu Z."/>
            <person name="Sun L."/>
            <person name="Ropp S."/>
            <person name="Kutish G.F."/>
            <person name="Rock D.L."/>
            <person name="Van Etten J.L."/>
        </authorList>
    </citation>
    <scope>NUCLEOTIDE SEQUENCE [LARGE SCALE GENOMIC DNA]</scope>
</reference>
<keyword evidence="1" id="KW-0812">Transmembrane</keyword>
<proteinExistence type="predicted"/>
<evidence type="ECO:0000313" key="3">
    <source>
        <dbReference type="Proteomes" id="UP000000862"/>
    </source>
</evidence>
<evidence type="ECO:0000256" key="1">
    <source>
        <dbReference type="SAM" id="Phobius"/>
    </source>
</evidence>
<dbReference type="EMBL" id="JF411744">
    <property type="protein sequence ID" value="AAC96807.1"/>
    <property type="molecule type" value="Genomic_DNA"/>
</dbReference>
<evidence type="ECO:0000313" key="2">
    <source>
        <dbReference type="EMBL" id="AAC96807.1"/>
    </source>
</evidence>
<dbReference type="KEGG" id="vg:918085"/>
<gene>
    <name evidence="2" type="primary">A439R</name>
</gene>
<dbReference type="Proteomes" id="UP000000862">
    <property type="component" value="Segment"/>
</dbReference>
<reference evidence="2 3" key="6">
    <citation type="journal article" date="1999" name="Virology">
        <title>Chlorella virus PBCV-1 encodes a functional homospermidine synthase.</title>
        <authorList>
            <person name="Kaiser A."/>
            <person name="Vollmert M."/>
            <person name="Tholl D."/>
            <person name="Graves M.V."/>
            <person name="Gurnon J.R."/>
            <person name="Xing W."/>
            <person name="Lisec A.D."/>
            <person name="Nickerson K.W."/>
            <person name="Van Etten J.L."/>
        </authorList>
    </citation>
    <scope>NUCLEOTIDE SEQUENCE [LARGE SCALE GENOMIC DNA]</scope>
</reference>
<accession>Q98490</accession>
<reference evidence="2 3" key="4">
    <citation type="journal article" date="1996" name="Virology">
        <title>Analysis of 76 kb of the chlorella virus PBCV-1 330-kb genome: map positions 182 to 258.</title>
        <authorList>
            <person name="Kutish G.F."/>
            <person name="Li Y."/>
            <person name="Lu Z."/>
            <person name="Furuta M."/>
            <person name="Rock D.L."/>
            <person name="Van Etten J.L."/>
        </authorList>
    </citation>
    <scope>NUCLEOTIDE SEQUENCE [LARGE SCALE GENOMIC DNA]</scope>
</reference>
<reference evidence="2 3" key="7">
    <citation type="journal article" date="2000" name="Virology">
        <title>Characterization of a beta-1,3-glucanase encoded by chlorella virus PBCV-1.</title>
        <authorList>
            <person name="Sun L."/>
            <person name="Gurnon J.R."/>
            <person name="Adams B.J."/>
            <person name="Graves M.V."/>
            <person name="Van Etten J.L."/>
        </authorList>
    </citation>
    <scope>NUCLEOTIDE SEQUENCE [LARGE SCALE GENOMIC DNA]</scope>
</reference>
<reference evidence="2 3" key="8">
    <citation type="journal article" date="2010" name="J. Virol.">
        <title>Microarray analysis of Paramecium bursaria chlorella virus 1 transcription.</title>
        <authorList>
            <person name="Yanai-Balser G.M."/>
            <person name="Duncan G.A."/>
            <person name="Eudy J.D."/>
            <person name="Wang D."/>
            <person name="Li X."/>
            <person name="Agarkova I.V."/>
            <person name="Dunigan D.D."/>
            <person name="Van Etten J.L."/>
        </authorList>
    </citation>
    <scope>NUCLEOTIDE SEQUENCE [LARGE SCALE GENOMIC DNA]</scope>
</reference>
<dbReference type="RefSeq" id="NP_048796.1">
    <property type="nucleotide sequence ID" value="NC_000852.5"/>
</dbReference>
<reference evidence="2 3" key="1">
    <citation type="journal article" date="1995" name="Virology">
        <title>Analysis of 45 kb of DNA located at the left end of the chlorella virus PBCV-1 genome.</title>
        <authorList>
            <person name="Lu Z."/>
            <person name="Li Y."/>
            <person name="Zhang Y."/>
            <person name="Kutish G.F."/>
            <person name="Rock D.L."/>
            <person name="Van Etten J.L."/>
        </authorList>
    </citation>
    <scope>NUCLEOTIDE SEQUENCE [LARGE SCALE GENOMIC DNA]</scope>
</reference>
<name>Q98490_PBCV1</name>